<gene>
    <name evidence="2" type="ORF">AAP_05896</name>
</gene>
<sequence length="64" mass="7073">MEFDCSKARSEQNSNGTFRFGQDEGTDQAQCALTLDLQNQSDEKWVIVVGDPISTHQHLCASPS</sequence>
<comment type="caution">
    <text evidence="2">The sequence shown here is derived from an EMBL/GenBank/DDBJ whole genome shotgun (WGS) entry which is preliminary data.</text>
</comment>
<evidence type="ECO:0000313" key="2">
    <source>
        <dbReference type="EMBL" id="KZZ87141.1"/>
    </source>
</evidence>
<evidence type="ECO:0000256" key="1">
    <source>
        <dbReference type="SAM" id="MobiDB-lite"/>
    </source>
</evidence>
<accession>A0A167V741</accession>
<proteinExistence type="predicted"/>
<organism evidence="2 3">
    <name type="scientific">Ascosphaera apis ARSEF 7405</name>
    <dbReference type="NCBI Taxonomy" id="392613"/>
    <lineage>
        <taxon>Eukaryota</taxon>
        <taxon>Fungi</taxon>
        <taxon>Dikarya</taxon>
        <taxon>Ascomycota</taxon>
        <taxon>Pezizomycotina</taxon>
        <taxon>Eurotiomycetes</taxon>
        <taxon>Eurotiomycetidae</taxon>
        <taxon>Onygenales</taxon>
        <taxon>Ascosphaeraceae</taxon>
        <taxon>Ascosphaera</taxon>
    </lineage>
</organism>
<dbReference type="Proteomes" id="UP000242877">
    <property type="component" value="Unassembled WGS sequence"/>
</dbReference>
<evidence type="ECO:0000313" key="3">
    <source>
        <dbReference type="Proteomes" id="UP000242877"/>
    </source>
</evidence>
<dbReference type="VEuPathDB" id="FungiDB:AAP_05896"/>
<name>A0A167V741_9EURO</name>
<protein>
    <submittedName>
        <fullName evidence="2">Uncharacterized protein</fullName>
    </submittedName>
</protein>
<dbReference type="AlphaFoldDB" id="A0A167V741"/>
<keyword evidence="3" id="KW-1185">Reference proteome</keyword>
<dbReference type="EMBL" id="AZGZ01000038">
    <property type="protein sequence ID" value="KZZ87141.1"/>
    <property type="molecule type" value="Genomic_DNA"/>
</dbReference>
<reference evidence="2 3" key="1">
    <citation type="journal article" date="2016" name="Genome Biol. Evol.">
        <title>Divergent and convergent evolution of fungal pathogenicity.</title>
        <authorList>
            <person name="Shang Y."/>
            <person name="Xiao G."/>
            <person name="Zheng P."/>
            <person name="Cen K."/>
            <person name="Zhan S."/>
            <person name="Wang C."/>
        </authorList>
    </citation>
    <scope>NUCLEOTIDE SEQUENCE [LARGE SCALE GENOMIC DNA]</scope>
    <source>
        <strain evidence="2 3">ARSEF 7405</strain>
    </source>
</reference>
<feature type="region of interest" description="Disordered" evidence="1">
    <location>
        <begin position="1"/>
        <end position="23"/>
    </location>
</feature>
<feature type="compositionally biased region" description="Basic and acidic residues" evidence="1">
    <location>
        <begin position="1"/>
        <end position="10"/>
    </location>
</feature>